<keyword evidence="12" id="KW-1185">Reference proteome</keyword>
<evidence type="ECO:0000256" key="3">
    <source>
        <dbReference type="ARBA" id="ARBA00022475"/>
    </source>
</evidence>
<keyword evidence="3" id="KW-1003">Cell membrane</keyword>
<evidence type="ECO:0000256" key="1">
    <source>
        <dbReference type="ARBA" id="ARBA00004429"/>
    </source>
</evidence>
<dbReference type="InterPro" id="IPR055348">
    <property type="entry name" value="DctQ"/>
</dbReference>
<accession>A0A4R5VFI7</accession>
<proteinExistence type="inferred from homology"/>
<dbReference type="Pfam" id="PF04290">
    <property type="entry name" value="DctQ"/>
    <property type="match status" value="1"/>
</dbReference>
<keyword evidence="7 9" id="KW-0472">Membrane</keyword>
<comment type="function">
    <text evidence="9">Part of the tripartite ATP-independent periplasmic (TRAP) transport system.</text>
</comment>
<comment type="subcellular location">
    <subcellularLocation>
        <location evidence="1 9">Cell inner membrane</location>
        <topology evidence="1 9">Multi-pass membrane protein</topology>
    </subcellularLocation>
</comment>
<feature type="transmembrane region" description="Helical" evidence="9">
    <location>
        <begin position="67"/>
        <end position="85"/>
    </location>
</feature>
<feature type="domain" description="Tripartite ATP-independent periplasmic transporters DctQ component" evidence="10">
    <location>
        <begin position="44"/>
        <end position="172"/>
    </location>
</feature>
<dbReference type="GO" id="GO:0005886">
    <property type="term" value="C:plasma membrane"/>
    <property type="evidence" value="ECO:0007669"/>
    <property type="project" value="UniProtKB-SubCell"/>
</dbReference>
<gene>
    <name evidence="11" type="ORF">E1832_03400</name>
</gene>
<keyword evidence="5 9" id="KW-0812">Transmembrane</keyword>
<evidence type="ECO:0000256" key="8">
    <source>
        <dbReference type="ARBA" id="ARBA00038436"/>
    </source>
</evidence>
<comment type="subunit">
    <text evidence="9">The complex comprises the extracytoplasmic solute receptor protein and the two transmembrane proteins.</text>
</comment>
<comment type="similarity">
    <text evidence="8 9">Belongs to the TRAP transporter small permease family.</text>
</comment>
<dbReference type="RefSeq" id="WP_133358330.1">
    <property type="nucleotide sequence ID" value="NZ_SMUV01000047.1"/>
</dbReference>
<protein>
    <recommendedName>
        <fullName evidence="9">TRAP transporter small permease protein</fullName>
    </recommendedName>
</protein>
<dbReference type="GO" id="GO:0022857">
    <property type="term" value="F:transmembrane transporter activity"/>
    <property type="evidence" value="ECO:0007669"/>
    <property type="project" value="UniProtKB-UniRule"/>
</dbReference>
<evidence type="ECO:0000313" key="11">
    <source>
        <dbReference type="EMBL" id="TDK51357.1"/>
    </source>
</evidence>
<keyword evidence="4 9" id="KW-0997">Cell inner membrane</keyword>
<feature type="transmembrane region" description="Helical" evidence="9">
    <location>
        <begin position="31"/>
        <end position="52"/>
    </location>
</feature>
<dbReference type="OrthoDB" id="6160477at2"/>
<evidence type="ECO:0000259" key="10">
    <source>
        <dbReference type="Pfam" id="PF04290"/>
    </source>
</evidence>
<dbReference type="PANTHER" id="PTHR35011:SF10">
    <property type="entry name" value="TRAP TRANSPORTER SMALL PERMEASE PROTEIN"/>
    <property type="match status" value="1"/>
</dbReference>
<reference evidence="11 12" key="1">
    <citation type="submission" date="2019-03" db="EMBL/GenBank/DDBJ databases">
        <title>Ruegeria lutea sp. nov., a novel strain, isolated from marine sediment, the Masan Bay, South Korea.</title>
        <authorList>
            <person name="Kim J."/>
            <person name="Kim D.-Y."/>
            <person name="Lee S.-S."/>
        </authorList>
    </citation>
    <scope>NUCLEOTIDE SEQUENCE [LARGE SCALE GENOMIC DNA]</scope>
    <source>
        <strain evidence="11 12">318-1</strain>
    </source>
</reference>
<sequence length="213" mass="23000">MSLSETDPRKGPGALAPLDRALRLCGRLGRFATWVSGFALITVCVLVMAEVLLRKFVGVTLGGMDEITGYVLAVAVTWTLAFALFEQAHIRIDVLYNLANRQARAALDLISLASMTGFMLLVTYWAGQLLKSTLKFGATSNTALQVPLWLPQSLWLGGLVFFSLTLVLLCLRAISYLLRGDAAGISRIAGIKSVEDEIEEQTALSPLDPATQG</sequence>
<feature type="transmembrane region" description="Helical" evidence="9">
    <location>
        <begin position="106"/>
        <end position="126"/>
    </location>
</feature>
<dbReference type="GO" id="GO:0015740">
    <property type="term" value="P:C4-dicarboxylate transport"/>
    <property type="evidence" value="ECO:0007669"/>
    <property type="project" value="TreeGrafter"/>
</dbReference>
<evidence type="ECO:0000256" key="6">
    <source>
        <dbReference type="ARBA" id="ARBA00022989"/>
    </source>
</evidence>
<evidence type="ECO:0000313" key="12">
    <source>
        <dbReference type="Proteomes" id="UP000295301"/>
    </source>
</evidence>
<evidence type="ECO:0000256" key="4">
    <source>
        <dbReference type="ARBA" id="ARBA00022519"/>
    </source>
</evidence>
<evidence type="ECO:0000256" key="7">
    <source>
        <dbReference type="ARBA" id="ARBA00023136"/>
    </source>
</evidence>
<evidence type="ECO:0000256" key="9">
    <source>
        <dbReference type="RuleBase" id="RU369079"/>
    </source>
</evidence>
<dbReference type="PANTHER" id="PTHR35011">
    <property type="entry name" value="2,3-DIKETO-L-GULONATE TRAP TRANSPORTER SMALL PERMEASE PROTEIN YIAM"/>
    <property type="match status" value="1"/>
</dbReference>
<keyword evidence="6 9" id="KW-1133">Transmembrane helix</keyword>
<dbReference type="EMBL" id="SMUV01000047">
    <property type="protein sequence ID" value="TDK51357.1"/>
    <property type="molecule type" value="Genomic_DNA"/>
</dbReference>
<evidence type="ECO:0000256" key="5">
    <source>
        <dbReference type="ARBA" id="ARBA00022692"/>
    </source>
</evidence>
<comment type="caution">
    <text evidence="11">The sequence shown here is derived from an EMBL/GenBank/DDBJ whole genome shotgun (WGS) entry which is preliminary data.</text>
</comment>
<organism evidence="11 12">
    <name type="scientific">Antarcticimicrobium luteum</name>
    <dbReference type="NCBI Taxonomy" id="2547397"/>
    <lineage>
        <taxon>Bacteria</taxon>
        <taxon>Pseudomonadati</taxon>
        <taxon>Pseudomonadota</taxon>
        <taxon>Alphaproteobacteria</taxon>
        <taxon>Rhodobacterales</taxon>
        <taxon>Paracoccaceae</taxon>
        <taxon>Antarcticimicrobium</taxon>
    </lineage>
</organism>
<evidence type="ECO:0000256" key="2">
    <source>
        <dbReference type="ARBA" id="ARBA00022448"/>
    </source>
</evidence>
<dbReference type="InterPro" id="IPR007387">
    <property type="entry name" value="TRAP_DctQ"/>
</dbReference>
<dbReference type="Proteomes" id="UP000295301">
    <property type="component" value="Unassembled WGS sequence"/>
</dbReference>
<keyword evidence="2 9" id="KW-0813">Transport</keyword>
<name>A0A4R5VFI7_9RHOB</name>
<dbReference type="AlphaFoldDB" id="A0A4R5VFI7"/>
<feature type="transmembrane region" description="Helical" evidence="9">
    <location>
        <begin position="154"/>
        <end position="178"/>
    </location>
</feature>